<keyword evidence="11 15" id="KW-0472">Membrane</keyword>
<dbReference type="PANTHER" id="PTHR10740">
    <property type="entry name" value="TRANSFORMING GROWTH FACTOR ALPHA"/>
    <property type="match status" value="1"/>
</dbReference>
<evidence type="ECO:0000256" key="10">
    <source>
        <dbReference type="ARBA" id="ARBA00023030"/>
    </source>
</evidence>
<dbReference type="GO" id="GO:0005615">
    <property type="term" value="C:extracellular space"/>
    <property type="evidence" value="ECO:0007669"/>
    <property type="project" value="TreeGrafter"/>
</dbReference>
<evidence type="ECO:0000256" key="1">
    <source>
        <dbReference type="ARBA" id="ARBA00004239"/>
    </source>
</evidence>
<evidence type="ECO:0000256" key="3">
    <source>
        <dbReference type="ARBA" id="ARBA00022475"/>
    </source>
</evidence>
<keyword evidence="19" id="KW-1185">Reference proteome</keyword>
<protein>
    <recommendedName>
        <fullName evidence="13">Proheparin-binding EGF-like growth factor</fullName>
    </recommendedName>
</protein>
<evidence type="ECO:0000256" key="6">
    <source>
        <dbReference type="ARBA" id="ARBA00022674"/>
    </source>
</evidence>
<dbReference type="Proteomes" id="UP000314983">
    <property type="component" value="Chromosome 6"/>
</dbReference>
<dbReference type="GeneTree" id="ENSGT00940000156901"/>
<evidence type="ECO:0000256" key="4">
    <source>
        <dbReference type="ARBA" id="ARBA00022525"/>
    </source>
</evidence>
<dbReference type="GO" id="GO:0008083">
    <property type="term" value="F:growth factor activity"/>
    <property type="evidence" value="ECO:0007669"/>
    <property type="project" value="UniProtKB-KW"/>
</dbReference>
<keyword evidence="6" id="KW-0358">Heparin-binding</keyword>
<evidence type="ECO:0000256" key="15">
    <source>
        <dbReference type="SAM" id="Phobius"/>
    </source>
</evidence>
<dbReference type="PANTHER" id="PTHR10740:SF4">
    <property type="entry name" value="PROHEPARIN-BINDING EGF-LIKE GROWTH FACTOR"/>
    <property type="match status" value="1"/>
</dbReference>
<reference evidence="18" key="2">
    <citation type="submission" date="2025-08" db="UniProtKB">
        <authorList>
            <consortium name="Ensembl"/>
        </authorList>
    </citation>
    <scope>IDENTIFICATION</scope>
</reference>
<evidence type="ECO:0000256" key="9">
    <source>
        <dbReference type="ARBA" id="ARBA00022989"/>
    </source>
</evidence>
<evidence type="ECO:0000256" key="13">
    <source>
        <dbReference type="ARBA" id="ARBA00040098"/>
    </source>
</evidence>
<keyword evidence="5 14" id="KW-0245">EGF-like domain</keyword>
<dbReference type="GO" id="GO:0008201">
    <property type="term" value="F:heparin binding"/>
    <property type="evidence" value="ECO:0007669"/>
    <property type="project" value="UniProtKB-KW"/>
</dbReference>
<organism evidence="18 19">
    <name type="scientific">Electrophorus electricus</name>
    <name type="common">Electric eel</name>
    <name type="synonym">Gymnotus electricus</name>
    <dbReference type="NCBI Taxonomy" id="8005"/>
    <lineage>
        <taxon>Eukaryota</taxon>
        <taxon>Metazoa</taxon>
        <taxon>Chordata</taxon>
        <taxon>Craniata</taxon>
        <taxon>Vertebrata</taxon>
        <taxon>Euteleostomi</taxon>
        <taxon>Actinopterygii</taxon>
        <taxon>Neopterygii</taxon>
        <taxon>Teleostei</taxon>
        <taxon>Ostariophysi</taxon>
        <taxon>Gymnotiformes</taxon>
        <taxon>Gymnotoidei</taxon>
        <taxon>Gymnotidae</taxon>
        <taxon>Electrophorus</taxon>
    </lineage>
</organism>
<dbReference type="FunFam" id="2.10.25.10:FF:000158">
    <property type="entry name" value="proheparin-binding EGF-like growth factor"/>
    <property type="match status" value="1"/>
</dbReference>
<dbReference type="Ensembl" id="ENSEEET00000064716.1">
    <property type="protein sequence ID" value="ENSEEEP00000062176.1"/>
    <property type="gene ID" value="ENSEEEG00000025972.1"/>
</dbReference>
<keyword evidence="7 15" id="KW-0812">Transmembrane</keyword>
<dbReference type="GO" id="GO:0005886">
    <property type="term" value="C:plasma membrane"/>
    <property type="evidence" value="ECO:0007669"/>
    <property type="project" value="UniProtKB-SubCell"/>
</dbReference>
<dbReference type="PROSITE" id="PS00022">
    <property type="entry name" value="EGF_1"/>
    <property type="match status" value="1"/>
</dbReference>
<evidence type="ECO:0000256" key="16">
    <source>
        <dbReference type="SAM" id="SignalP"/>
    </source>
</evidence>
<dbReference type="PROSITE" id="PS01186">
    <property type="entry name" value="EGF_2"/>
    <property type="match status" value="1"/>
</dbReference>
<dbReference type="AlphaFoldDB" id="A0AAY5EZD0"/>
<keyword evidence="12 14" id="KW-1015">Disulfide bond</keyword>
<feature type="disulfide bond" evidence="14">
    <location>
        <begin position="134"/>
        <end position="143"/>
    </location>
</feature>
<dbReference type="GO" id="GO:0005154">
    <property type="term" value="F:epidermal growth factor receptor binding"/>
    <property type="evidence" value="ECO:0007669"/>
    <property type="project" value="TreeGrafter"/>
</dbReference>
<reference evidence="18" key="3">
    <citation type="submission" date="2025-09" db="UniProtKB">
        <authorList>
            <consortium name="Ensembl"/>
        </authorList>
    </citation>
    <scope>IDENTIFICATION</scope>
</reference>
<feature type="chain" id="PRO_5044268362" description="Proheparin-binding EGF-like growth factor" evidence="16">
    <location>
        <begin position="16"/>
        <end position="207"/>
    </location>
</feature>
<dbReference type="Pfam" id="PF00008">
    <property type="entry name" value="EGF"/>
    <property type="match status" value="1"/>
</dbReference>
<reference evidence="18 19" key="1">
    <citation type="submission" date="2020-05" db="EMBL/GenBank/DDBJ databases">
        <title>Electrophorus electricus (electric eel) genome, fEleEle1, primary haplotype.</title>
        <authorList>
            <person name="Myers G."/>
            <person name="Meyer A."/>
            <person name="Fedrigo O."/>
            <person name="Formenti G."/>
            <person name="Rhie A."/>
            <person name="Tracey A."/>
            <person name="Sims Y."/>
            <person name="Jarvis E.D."/>
        </authorList>
    </citation>
    <scope>NUCLEOTIDE SEQUENCE [LARGE SCALE GENOMIC DNA]</scope>
</reference>
<feature type="domain" description="EGF-like" evidence="17">
    <location>
        <begin position="103"/>
        <end position="144"/>
    </location>
</feature>
<comment type="subcellular location">
    <subcellularLocation>
        <location evidence="2">Cell membrane</location>
        <topology evidence="2">Single-pass type I membrane protein</topology>
    </subcellularLocation>
    <subcellularLocation>
        <location evidence="1">Secreted</location>
        <location evidence="1">Extracellular space</location>
    </subcellularLocation>
</comment>
<evidence type="ECO:0000313" key="18">
    <source>
        <dbReference type="Ensembl" id="ENSEEEP00000062176.1"/>
    </source>
</evidence>
<evidence type="ECO:0000256" key="8">
    <source>
        <dbReference type="ARBA" id="ARBA00022729"/>
    </source>
</evidence>
<dbReference type="InterPro" id="IPR000742">
    <property type="entry name" value="EGF"/>
</dbReference>
<name>A0AAY5EZD0_ELEEL</name>
<evidence type="ECO:0000256" key="14">
    <source>
        <dbReference type="PROSITE-ProRule" id="PRU00076"/>
    </source>
</evidence>
<evidence type="ECO:0000256" key="11">
    <source>
        <dbReference type="ARBA" id="ARBA00023136"/>
    </source>
</evidence>
<evidence type="ECO:0000256" key="7">
    <source>
        <dbReference type="ARBA" id="ARBA00022692"/>
    </source>
</evidence>
<keyword evidence="3" id="KW-1003">Cell membrane</keyword>
<dbReference type="GO" id="GO:0007173">
    <property type="term" value="P:epidermal growth factor receptor signaling pathway"/>
    <property type="evidence" value="ECO:0007669"/>
    <property type="project" value="TreeGrafter"/>
</dbReference>
<accession>A0AAY5EZD0</accession>
<keyword evidence="4" id="KW-0964">Secreted</keyword>
<dbReference type="GO" id="GO:0008284">
    <property type="term" value="P:positive regulation of cell population proliferation"/>
    <property type="evidence" value="ECO:0007669"/>
    <property type="project" value="TreeGrafter"/>
</dbReference>
<feature type="transmembrane region" description="Helical" evidence="15">
    <location>
        <begin position="162"/>
        <end position="184"/>
    </location>
</feature>
<dbReference type="PROSITE" id="PS50026">
    <property type="entry name" value="EGF_3"/>
    <property type="match status" value="1"/>
</dbReference>
<evidence type="ECO:0000256" key="12">
    <source>
        <dbReference type="ARBA" id="ARBA00023157"/>
    </source>
</evidence>
<dbReference type="SUPFAM" id="SSF57196">
    <property type="entry name" value="EGF/Laminin"/>
    <property type="match status" value="1"/>
</dbReference>
<keyword evidence="8 16" id="KW-0732">Signal</keyword>
<keyword evidence="9 15" id="KW-1133">Transmembrane helix</keyword>
<dbReference type="Gene3D" id="2.10.25.10">
    <property type="entry name" value="Laminin"/>
    <property type="match status" value="1"/>
</dbReference>
<keyword evidence="10" id="KW-0339">Growth factor</keyword>
<evidence type="ECO:0000313" key="19">
    <source>
        <dbReference type="Proteomes" id="UP000314983"/>
    </source>
</evidence>
<proteinExistence type="predicted"/>
<evidence type="ECO:0000256" key="5">
    <source>
        <dbReference type="ARBA" id="ARBA00022536"/>
    </source>
</evidence>
<comment type="caution">
    <text evidence="14">Lacks conserved residue(s) required for the propagation of feature annotation.</text>
</comment>
<evidence type="ECO:0000259" key="17">
    <source>
        <dbReference type="PROSITE" id="PS50026"/>
    </source>
</evidence>
<evidence type="ECO:0000256" key="2">
    <source>
        <dbReference type="ARBA" id="ARBA00004251"/>
    </source>
</evidence>
<sequence>MNTFRLVLLFIQCLGRYLIQQVSVSFNAKPKTTVVNLFYSEDDISSTAHQIDNDEYLYESEDDLSGDYEVDYPRVGFSTQPKDSTVMLNTENRRTGKRKAKGKKDPCLRKKYRDYCIHGVCQYMKELDHPTCRCEAGYTGERCHSLSLPVGKEAEDYNQTTALAIMAVVLSLMCLTIIGILLAFRYHRKNDCDVESEEKIRLEAATV</sequence>
<feature type="signal peptide" evidence="16">
    <location>
        <begin position="1"/>
        <end position="15"/>
    </location>
</feature>
<gene>
    <name evidence="18" type="primary">hbegfb</name>
</gene>